<evidence type="ECO:0000313" key="4">
    <source>
        <dbReference type="RefSeq" id="XP_018109144.1"/>
    </source>
</evidence>
<evidence type="ECO:0000256" key="2">
    <source>
        <dbReference type="SAM" id="MobiDB-lite"/>
    </source>
</evidence>
<dbReference type="Pfam" id="PF08202">
    <property type="entry name" value="MIS13"/>
    <property type="match status" value="1"/>
</dbReference>
<dbReference type="Xenbase" id="XB-GENE-17342731">
    <property type="gene designation" value="dsn1.L"/>
</dbReference>
<dbReference type="PANTHER" id="PTHR14778">
    <property type="entry name" value="KINETOCHORE-ASSOCIATED PROTEIN DSN1 HOMOLOG"/>
    <property type="match status" value="1"/>
</dbReference>
<gene>
    <name evidence="4 5" type="primary">dsn1.L</name>
</gene>
<feature type="compositionally biased region" description="Polar residues" evidence="2">
    <location>
        <begin position="45"/>
        <end position="57"/>
    </location>
</feature>
<dbReference type="Proteomes" id="UP000186698">
    <property type="component" value="Chromosome 3L"/>
</dbReference>
<dbReference type="GO" id="GO:0051301">
    <property type="term" value="P:cell division"/>
    <property type="evidence" value="ECO:0007669"/>
    <property type="project" value="InterPro"/>
</dbReference>
<dbReference type="PANTHER" id="PTHR14778:SF2">
    <property type="entry name" value="KINETOCHORE-ASSOCIATED PROTEIN DSN1 HOMOLOG"/>
    <property type="match status" value="1"/>
</dbReference>
<dbReference type="OrthoDB" id="10044040at2759"/>
<dbReference type="InterPro" id="IPR013218">
    <property type="entry name" value="Dsn1/Mis13"/>
</dbReference>
<organism evidence="3 4">
    <name type="scientific">Xenopus laevis</name>
    <name type="common">African clawed frog</name>
    <dbReference type="NCBI Taxonomy" id="8355"/>
    <lineage>
        <taxon>Eukaryota</taxon>
        <taxon>Metazoa</taxon>
        <taxon>Chordata</taxon>
        <taxon>Craniata</taxon>
        <taxon>Vertebrata</taxon>
        <taxon>Euteleostomi</taxon>
        <taxon>Amphibia</taxon>
        <taxon>Batrachia</taxon>
        <taxon>Anura</taxon>
        <taxon>Pipoidea</taxon>
        <taxon>Pipidae</taxon>
        <taxon>Xenopodinae</taxon>
        <taxon>Xenopus</taxon>
        <taxon>Xenopus</taxon>
    </lineage>
</organism>
<dbReference type="CTD" id="108711690"/>
<dbReference type="GO" id="GO:0000444">
    <property type="term" value="C:MIS12/MIND type complex"/>
    <property type="evidence" value="ECO:0000318"/>
    <property type="project" value="GO_Central"/>
</dbReference>
<dbReference type="AGR" id="Xenbase:XB-GENE-17342731"/>
<feature type="compositionally biased region" description="Basic residues" evidence="2">
    <location>
        <begin position="79"/>
        <end position="88"/>
    </location>
</feature>
<keyword evidence="3" id="KW-1185">Reference proteome</keyword>
<name>A0A8J0US97_XENLA</name>
<sequence length="326" mass="36541">MELVRESYLNMEEASSAQGNKAGGLSPMKCSPGKSSSPLLRKRSTPSPSIKLTSTVPSKKLRTSPCDLSLNEPLSSPPPRRKSLRRSVAKTPKSLPPVHRINTELCEAISLELPESERFSELLQSCLQFSLQKLEDSLKHSDGFDSKSFNAKVSSVAQKLKRFTERLTHDGTLKKCTEEEDSLTADPEREALKAQIGECTLKFSSESQIWEQLLEDYKKKAEDLSRHLEESKLTETPCASIPHVPTSQDSVLNSKPDYNKILAQQGAVFDCMELVLDELQESVHLLNSFLEETSQHLQRMSSQLRSKSFKPIEDSPIRKLLKVSQK</sequence>
<feature type="region of interest" description="Disordered" evidence="2">
    <location>
        <begin position="1"/>
        <end position="95"/>
    </location>
</feature>
<evidence type="ECO:0000313" key="5">
    <source>
        <dbReference type="Xenbase" id="XB-GENE-17342731"/>
    </source>
</evidence>
<evidence type="ECO:0000256" key="1">
    <source>
        <dbReference type="SAM" id="Coils"/>
    </source>
</evidence>
<accession>A0A8J0US97</accession>
<dbReference type="AlphaFoldDB" id="A0A8J0US97"/>
<protein>
    <submittedName>
        <fullName evidence="4">Kinetochore-associated protein DSN1 homolog isoform X1</fullName>
    </submittedName>
</protein>
<feature type="coiled-coil region" evidence="1">
    <location>
        <begin position="207"/>
        <end position="234"/>
    </location>
</feature>
<reference evidence="4" key="1">
    <citation type="submission" date="2025-08" db="UniProtKB">
        <authorList>
            <consortium name="RefSeq"/>
        </authorList>
    </citation>
    <scope>IDENTIFICATION</scope>
    <source>
        <strain evidence="4">J_2021</strain>
        <tissue evidence="4">Erythrocytes</tissue>
    </source>
</reference>
<evidence type="ECO:0000313" key="3">
    <source>
        <dbReference type="Proteomes" id="UP000186698"/>
    </source>
</evidence>
<dbReference type="KEGG" id="xla:108711690"/>
<dbReference type="RefSeq" id="XP_018109144.1">
    <property type="nucleotide sequence ID" value="XM_018253655.2"/>
</dbReference>
<dbReference type="GO" id="GO:0007059">
    <property type="term" value="P:chromosome segregation"/>
    <property type="evidence" value="ECO:0007669"/>
    <property type="project" value="InterPro"/>
</dbReference>
<keyword evidence="1" id="KW-0175">Coiled coil</keyword>
<proteinExistence type="predicted"/>
<dbReference type="GeneID" id="108711690"/>